<reference evidence="2" key="1">
    <citation type="journal article" date="2019" name="Int. J. Syst. Evol. Microbiol.">
        <title>The Global Catalogue of Microorganisms (GCM) 10K type strain sequencing project: providing services to taxonomists for standard genome sequencing and annotation.</title>
        <authorList>
            <consortium name="The Broad Institute Genomics Platform"/>
            <consortium name="The Broad Institute Genome Sequencing Center for Infectious Disease"/>
            <person name="Wu L."/>
            <person name="Ma J."/>
        </authorList>
    </citation>
    <scope>NUCLEOTIDE SEQUENCE [LARGE SCALE GENOMIC DNA]</scope>
    <source>
        <strain evidence="2">JCM 17688</strain>
    </source>
</reference>
<dbReference type="Proteomes" id="UP001500635">
    <property type="component" value="Unassembled WGS sequence"/>
</dbReference>
<sequence>MVRLMPYRYTLTVAGVDRHSAVHTDPSSLARDVVARASGFGVFAVTEKDLARYIAQGIRIIDLQLRDPIVTVTVDRV</sequence>
<proteinExistence type="predicted"/>
<protein>
    <submittedName>
        <fullName evidence="1">Uncharacterized protein</fullName>
    </submittedName>
</protein>
<comment type="caution">
    <text evidence="1">The sequence shown here is derived from an EMBL/GenBank/DDBJ whole genome shotgun (WGS) entry which is preliminary data.</text>
</comment>
<dbReference type="EMBL" id="BAABFR010000113">
    <property type="protein sequence ID" value="GAA4403800.1"/>
    <property type="molecule type" value="Genomic_DNA"/>
</dbReference>
<organism evidence="1 2">
    <name type="scientific">Tsukamurella soli</name>
    <dbReference type="NCBI Taxonomy" id="644556"/>
    <lineage>
        <taxon>Bacteria</taxon>
        <taxon>Bacillati</taxon>
        <taxon>Actinomycetota</taxon>
        <taxon>Actinomycetes</taxon>
        <taxon>Mycobacteriales</taxon>
        <taxon>Tsukamurellaceae</taxon>
        <taxon>Tsukamurella</taxon>
    </lineage>
</organism>
<gene>
    <name evidence="1" type="ORF">GCM10023147_45670</name>
</gene>
<name>A0ABP8KCC7_9ACTN</name>
<keyword evidence="2" id="KW-1185">Reference proteome</keyword>
<evidence type="ECO:0000313" key="2">
    <source>
        <dbReference type="Proteomes" id="UP001500635"/>
    </source>
</evidence>
<evidence type="ECO:0000313" key="1">
    <source>
        <dbReference type="EMBL" id="GAA4403800.1"/>
    </source>
</evidence>
<accession>A0ABP8KCC7</accession>